<dbReference type="InterPro" id="IPR036390">
    <property type="entry name" value="WH_DNA-bd_sf"/>
</dbReference>
<dbReference type="PANTHER" id="PTHR34824:SF1">
    <property type="entry name" value="HEAT-INDUCIBLE TRANSCRIPTION REPRESSOR HRCA"/>
    <property type="match status" value="1"/>
</dbReference>
<evidence type="ECO:0000256" key="4">
    <source>
        <dbReference type="ARBA" id="ARBA00023163"/>
    </source>
</evidence>
<dbReference type="InterPro" id="IPR021153">
    <property type="entry name" value="HrcA_C"/>
</dbReference>
<comment type="function">
    <text evidence="5">Negative regulator of class I heat shock genes (grpE-dnaK-dnaJ and groELS operons). Prevents heat-shock induction of these operons.</text>
</comment>
<accession>A0A809RUY5</accession>
<dbReference type="Proteomes" id="UP000464317">
    <property type="component" value="Chromosome"/>
</dbReference>
<gene>
    <name evidence="5 7" type="primary">hrcA</name>
    <name evidence="7" type="ORF">JPM2_1430</name>
</gene>
<evidence type="ECO:0000256" key="1">
    <source>
        <dbReference type="ARBA" id="ARBA00022491"/>
    </source>
</evidence>
<dbReference type="PIRSF" id="PIRSF005485">
    <property type="entry name" value="HrcA"/>
    <property type="match status" value="1"/>
</dbReference>
<evidence type="ECO:0000256" key="5">
    <source>
        <dbReference type="HAMAP-Rule" id="MF_00081"/>
    </source>
</evidence>
<name>A0A809RUY5_9BACT</name>
<dbReference type="GO" id="GO:0003677">
    <property type="term" value="F:DNA binding"/>
    <property type="evidence" value="ECO:0007669"/>
    <property type="project" value="InterPro"/>
</dbReference>
<evidence type="ECO:0000259" key="6">
    <source>
        <dbReference type="Pfam" id="PF01628"/>
    </source>
</evidence>
<dbReference type="SUPFAM" id="SSF46785">
    <property type="entry name" value="Winged helix' DNA-binding domain"/>
    <property type="match status" value="1"/>
</dbReference>
<dbReference type="SUPFAM" id="SSF55781">
    <property type="entry name" value="GAF domain-like"/>
    <property type="match status" value="1"/>
</dbReference>
<dbReference type="InterPro" id="IPR002571">
    <property type="entry name" value="HrcA"/>
</dbReference>
<evidence type="ECO:0000256" key="2">
    <source>
        <dbReference type="ARBA" id="ARBA00023015"/>
    </source>
</evidence>
<evidence type="ECO:0000313" key="7">
    <source>
        <dbReference type="EMBL" id="BBU47450.1"/>
    </source>
</evidence>
<dbReference type="AlphaFoldDB" id="A0A809RUY5"/>
<dbReference type="GO" id="GO:0045892">
    <property type="term" value="P:negative regulation of DNA-templated transcription"/>
    <property type="evidence" value="ECO:0007669"/>
    <property type="project" value="UniProtKB-UniRule"/>
</dbReference>
<feature type="domain" description="Heat-inducible transcription repressor HrcA C-terminal" evidence="6">
    <location>
        <begin position="110"/>
        <end position="286"/>
    </location>
</feature>
<sequence>MKRELLKVDEEKVLKYTVLIYTQKGESVSSETLIKTYPEEITFSSAKVRYIMTNLEKKDFLTKPHFSSGRIPTTKGLNYYANYLSITYEQKFLTQLNAKLSRKNDDIDLTVEQAVKVITEMTDFTIVTKSSVKLKNIQLVRLDETKVTVVLVVSTGDVYSKIMNISQGIKLQDLRIVIRIFNERLLDIDLEQIPKFIYTLAEVLAQEVKNYQDVINSFISQVFNEKLKIYMQNKVYGKNNLILKEEIDRKSLSEMLNLIENFSVWEKLEETADEQQNLKISIDSSRTYMSKKIESKSNTTEISILSTSATDYDKMKTALNVLEMILKKGKK</sequence>
<keyword evidence="4 5" id="KW-0804">Transcription</keyword>
<dbReference type="EMBL" id="AP022325">
    <property type="protein sequence ID" value="BBU47450.1"/>
    <property type="molecule type" value="Genomic_DNA"/>
</dbReference>
<keyword evidence="3 5" id="KW-0346">Stress response</keyword>
<dbReference type="InterPro" id="IPR036388">
    <property type="entry name" value="WH-like_DNA-bd_sf"/>
</dbReference>
<dbReference type="HAMAP" id="MF_00081">
    <property type="entry name" value="HrcA"/>
    <property type="match status" value="1"/>
</dbReference>
<keyword evidence="1 5" id="KW-0678">Repressor</keyword>
<dbReference type="RefSeq" id="WP_161552969.1">
    <property type="nucleotide sequence ID" value="NZ_AP022325.1"/>
</dbReference>
<dbReference type="Gene3D" id="1.10.10.10">
    <property type="entry name" value="Winged helix-like DNA-binding domain superfamily/Winged helix DNA-binding domain"/>
    <property type="match status" value="1"/>
</dbReference>
<protein>
    <recommendedName>
        <fullName evidence="5">Heat-inducible transcription repressor HrcA</fullName>
    </recommendedName>
</protein>
<reference evidence="7 8" key="1">
    <citation type="submission" date="2020-01" db="EMBL/GenBank/DDBJ databases">
        <title>Complete genome sequence of Mycoplasma felis strain Myco-2.</title>
        <authorList>
            <person name="Kinoshita Y."/>
            <person name="Niwa H."/>
            <person name="Uchida-Fujii E."/>
            <person name="Nukada T."/>
        </authorList>
    </citation>
    <scope>NUCLEOTIDE SEQUENCE [LARGE SCALE GENOMIC DNA]</scope>
    <source>
        <strain evidence="7 8">Myco-2</strain>
    </source>
</reference>
<proteinExistence type="inferred from homology"/>
<keyword evidence="2 5" id="KW-0805">Transcription regulation</keyword>
<evidence type="ECO:0000313" key="8">
    <source>
        <dbReference type="Proteomes" id="UP000464317"/>
    </source>
</evidence>
<dbReference type="Pfam" id="PF01628">
    <property type="entry name" value="HrcA"/>
    <property type="match status" value="1"/>
</dbReference>
<dbReference type="PANTHER" id="PTHR34824">
    <property type="entry name" value="HEAT-INDUCIBLE TRANSCRIPTION REPRESSOR HRCA"/>
    <property type="match status" value="1"/>
</dbReference>
<evidence type="ECO:0000256" key="3">
    <source>
        <dbReference type="ARBA" id="ARBA00023016"/>
    </source>
</evidence>
<dbReference type="KEGG" id="mfel:JPM2_1430"/>
<keyword evidence="8" id="KW-1185">Reference proteome</keyword>
<organism evidence="7 8">
    <name type="scientific">Mycoplasmopsis felis</name>
    <dbReference type="NCBI Taxonomy" id="33923"/>
    <lineage>
        <taxon>Bacteria</taxon>
        <taxon>Bacillati</taxon>
        <taxon>Mycoplasmatota</taxon>
        <taxon>Mycoplasmoidales</taxon>
        <taxon>Metamycoplasmataceae</taxon>
        <taxon>Mycoplasmopsis</taxon>
    </lineage>
</organism>
<comment type="similarity">
    <text evidence="5">Belongs to the HrcA family.</text>
</comment>